<dbReference type="EMBL" id="JBELQC010000002">
    <property type="protein sequence ID" value="MFL9841868.1"/>
    <property type="molecule type" value="Genomic_DNA"/>
</dbReference>
<dbReference type="Gene3D" id="3.40.50.12780">
    <property type="entry name" value="N-terminal domain of ligase-like"/>
    <property type="match status" value="1"/>
</dbReference>
<dbReference type="InterPro" id="IPR042099">
    <property type="entry name" value="ANL_N_sf"/>
</dbReference>
<feature type="domain" description="AMP-dependent synthetase/ligase" evidence="1">
    <location>
        <begin position="14"/>
        <end position="387"/>
    </location>
</feature>
<organism evidence="3 4">
    <name type="scientific">Sphingomonas plantiphila</name>
    <dbReference type="NCBI Taxonomy" id="3163295"/>
    <lineage>
        <taxon>Bacteria</taxon>
        <taxon>Pseudomonadati</taxon>
        <taxon>Pseudomonadota</taxon>
        <taxon>Alphaproteobacteria</taxon>
        <taxon>Sphingomonadales</taxon>
        <taxon>Sphingomonadaceae</taxon>
        <taxon>Sphingomonas</taxon>
    </lineage>
</organism>
<dbReference type="PROSITE" id="PS00455">
    <property type="entry name" value="AMP_BINDING"/>
    <property type="match status" value="1"/>
</dbReference>
<dbReference type="RefSeq" id="WP_408078980.1">
    <property type="nucleotide sequence ID" value="NZ_JBELQC010000002.1"/>
</dbReference>
<sequence length="541" mass="58009">MLAWTYANIWDALAAAQPERAALVHGDRSIDWQTFERRAGTLAATLREAGLRPGSKLGIYLPNTPDYMIAVYAALKISVVPFNVNYRYGPGEIVYLLDNADAEAVVFDIAYAGHVQHVRRDLPQVQRWIAVHQHRDPLPAWAIDFDEIVSGPAAPRIGVEQRSGDDRIIIYTGGTTGKPKGVIWRQADLIGVGNYCANVAMGLPPLSSPDEAGVRAASHPPLSTLVACPLMHGTGLMSAIAALNSGGMAATLPGTGFDPVKLLDEAARLRVARISIVGMAFAGPLLDTLDAHPGRWDLSAVRNINSSGTMWSIENKLGLLRHMPHATLTDTFASSEGFQMATSHSTAKAMADTGRFVLGPNCAVFAEDGRRIEPGSGEAGLVAVAGHIPLGYYKDPEKTARTFPVIEGRRWSMPGDWATVEADGTLALLGRGSQCINTGGEKVFPEEVEEALKRHEAVRDAAVIGLPDPRFGERICAVIELERTATNPGLDVLAKFVRSQIASFKVPRSMVIVPDLGRAPNGKLDYAAIRRLAIGNEGIAA</sequence>
<dbReference type="PANTHER" id="PTHR43767:SF1">
    <property type="entry name" value="NONRIBOSOMAL PEPTIDE SYNTHASE PES1 (EUROFUNG)-RELATED"/>
    <property type="match status" value="1"/>
</dbReference>
<keyword evidence="4" id="KW-1185">Reference proteome</keyword>
<dbReference type="NCBIfam" id="NF005863">
    <property type="entry name" value="PRK07798.1"/>
    <property type="match status" value="1"/>
</dbReference>
<feature type="domain" description="AMP-binding enzyme C-terminal" evidence="2">
    <location>
        <begin position="447"/>
        <end position="523"/>
    </location>
</feature>
<accession>A0ABW8YP18</accession>
<protein>
    <submittedName>
        <fullName evidence="3">AMP-binding protein</fullName>
    </submittedName>
</protein>
<evidence type="ECO:0000259" key="1">
    <source>
        <dbReference type="Pfam" id="PF00501"/>
    </source>
</evidence>
<dbReference type="Proteomes" id="UP001629244">
    <property type="component" value="Unassembled WGS sequence"/>
</dbReference>
<dbReference type="Gene3D" id="3.30.300.30">
    <property type="match status" value="1"/>
</dbReference>
<evidence type="ECO:0000313" key="3">
    <source>
        <dbReference type="EMBL" id="MFL9841868.1"/>
    </source>
</evidence>
<reference evidence="3 4" key="1">
    <citation type="submission" date="2024-06" db="EMBL/GenBank/DDBJ databases">
        <authorList>
            <person name="Kaempfer P."/>
            <person name="Viver T."/>
        </authorList>
    </citation>
    <scope>NUCLEOTIDE SEQUENCE [LARGE SCALE GENOMIC DNA]</scope>
    <source>
        <strain evidence="3 4">ST-64</strain>
    </source>
</reference>
<name>A0ABW8YP18_9SPHN</name>
<dbReference type="InterPro" id="IPR025110">
    <property type="entry name" value="AMP-bd_C"/>
</dbReference>
<gene>
    <name evidence="3" type="ORF">ABS767_12910</name>
</gene>
<dbReference type="InterPro" id="IPR020845">
    <property type="entry name" value="AMP-binding_CS"/>
</dbReference>
<dbReference type="Pfam" id="PF13193">
    <property type="entry name" value="AMP-binding_C"/>
    <property type="match status" value="1"/>
</dbReference>
<dbReference type="InterPro" id="IPR045851">
    <property type="entry name" value="AMP-bd_C_sf"/>
</dbReference>
<evidence type="ECO:0000313" key="4">
    <source>
        <dbReference type="Proteomes" id="UP001629244"/>
    </source>
</evidence>
<proteinExistence type="predicted"/>
<comment type="caution">
    <text evidence="3">The sequence shown here is derived from an EMBL/GenBank/DDBJ whole genome shotgun (WGS) entry which is preliminary data.</text>
</comment>
<dbReference type="Pfam" id="PF00501">
    <property type="entry name" value="AMP-binding"/>
    <property type="match status" value="1"/>
</dbReference>
<dbReference type="SUPFAM" id="SSF56801">
    <property type="entry name" value="Acetyl-CoA synthetase-like"/>
    <property type="match status" value="1"/>
</dbReference>
<dbReference type="PANTHER" id="PTHR43767">
    <property type="entry name" value="LONG-CHAIN-FATTY-ACID--COA LIGASE"/>
    <property type="match status" value="1"/>
</dbReference>
<evidence type="ECO:0000259" key="2">
    <source>
        <dbReference type="Pfam" id="PF13193"/>
    </source>
</evidence>
<dbReference type="InterPro" id="IPR000873">
    <property type="entry name" value="AMP-dep_synth/lig_dom"/>
</dbReference>
<dbReference type="InterPro" id="IPR050237">
    <property type="entry name" value="ATP-dep_AMP-bd_enzyme"/>
</dbReference>